<keyword evidence="1" id="KW-0732">Signal</keyword>
<feature type="chain" id="PRO_5046438228" description="Secreted protein" evidence="1">
    <location>
        <begin position="28"/>
        <end position="125"/>
    </location>
</feature>
<organism evidence="2 3">
    <name type="scientific">Nonomuraea purpurea</name>
    <dbReference type="NCBI Taxonomy" id="1849276"/>
    <lineage>
        <taxon>Bacteria</taxon>
        <taxon>Bacillati</taxon>
        <taxon>Actinomycetota</taxon>
        <taxon>Actinomycetes</taxon>
        <taxon>Streptosporangiales</taxon>
        <taxon>Streptosporangiaceae</taxon>
        <taxon>Nonomuraea</taxon>
    </lineage>
</organism>
<evidence type="ECO:0000313" key="3">
    <source>
        <dbReference type="Proteomes" id="UP001595851"/>
    </source>
</evidence>
<evidence type="ECO:0000313" key="2">
    <source>
        <dbReference type="EMBL" id="MFC4010126.1"/>
    </source>
</evidence>
<feature type="signal peptide" evidence="1">
    <location>
        <begin position="1"/>
        <end position="27"/>
    </location>
</feature>
<keyword evidence="3" id="KW-1185">Reference proteome</keyword>
<evidence type="ECO:0008006" key="4">
    <source>
        <dbReference type="Google" id="ProtNLM"/>
    </source>
</evidence>
<name>A0ABV8G7Z3_9ACTN</name>
<gene>
    <name evidence="2" type="ORF">ACFOY2_23055</name>
</gene>
<sequence length="125" mass="13233">MRLLRRLVTTAVAGTAVVATLAAPAQAAGGTKYCPSTSGGEPWCTMDLYPTRFPGGTISIDVDVSGTTPVLSRWNLYIDGGKVCSAEFVHSDPPRSWVCRNVRAGVPTLDAGRAIGGWARLGLRW</sequence>
<proteinExistence type="predicted"/>
<protein>
    <recommendedName>
        <fullName evidence="4">Secreted protein</fullName>
    </recommendedName>
</protein>
<comment type="caution">
    <text evidence="2">The sequence shown here is derived from an EMBL/GenBank/DDBJ whole genome shotgun (WGS) entry which is preliminary data.</text>
</comment>
<dbReference type="EMBL" id="JBHSBI010000011">
    <property type="protein sequence ID" value="MFC4010126.1"/>
    <property type="molecule type" value="Genomic_DNA"/>
</dbReference>
<reference evidence="3" key="1">
    <citation type="journal article" date="2019" name="Int. J. Syst. Evol. Microbiol.">
        <title>The Global Catalogue of Microorganisms (GCM) 10K type strain sequencing project: providing services to taxonomists for standard genome sequencing and annotation.</title>
        <authorList>
            <consortium name="The Broad Institute Genomics Platform"/>
            <consortium name="The Broad Institute Genome Sequencing Center for Infectious Disease"/>
            <person name="Wu L."/>
            <person name="Ma J."/>
        </authorList>
    </citation>
    <scope>NUCLEOTIDE SEQUENCE [LARGE SCALE GENOMIC DNA]</scope>
    <source>
        <strain evidence="3">TBRC 1276</strain>
    </source>
</reference>
<dbReference type="RefSeq" id="WP_379530147.1">
    <property type="nucleotide sequence ID" value="NZ_JBHSBI010000011.1"/>
</dbReference>
<dbReference type="Proteomes" id="UP001595851">
    <property type="component" value="Unassembled WGS sequence"/>
</dbReference>
<evidence type="ECO:0000256" key="1">
    <source>
        <dbReference type="SAM" id="SignalP"/>
    </source>
</evidence>
<accession>A0ABV8G7Z3</accession>